<evidence type="ECO:0000256" key="1">
    <source>
        <dbReference type="SAM" id="MobiDB-lite"/>
    </source>
</evidence>
<feature type="compositionally biased region" description="Basic and acidic residues" evidence="1">
    <location>
        <begin position="47"/>
        <end position="67"/>
    </location>
</feature>
<protein>
    <submittedName>
        <fullName evidence="3">Conotoxin H superfamily protein</fullName>
    </submittedName>
</protein>
<feature type="region of interest" description="Disordered" evidence="1">
    <location>
        <begin position="25"/>
        <end position="89"/>
    </location>
</feature>
<dbReference type="AlphaFoldDB" id="A0AA49X9V3"/>
<organism evidence="3">
    <name type="scientific">Conus monile</name>
    <name type="common">Necklace cone</name>
    <dbReference type="NCBI Taxonomy" id="351660"/>
    <lineage>
        <taxon>Eukaryota</taxon>
        <taxon>Metazoa</taxon>
        <taxon>Spiralia</taxon>
        <taxon>Lophotrochozoa</taxon>
        <taxon>Mollusca</taxon>
        <taxon>Gastropoda</taxon>
        <taxon>Caenogastropoda</taxon>
        <taxon>Neogastropoda</taxon>
        <taxon>Conoidea</taxon>
        <taxon>Conidae</taxon>
        <taxon>Conus</taxon>
        <taxon>Strategoconus</taxon>
    </lineage>
</organism>
<name>A0AA49X9V3_CONMO</name>
<keyword evidence="2" id="KW-0732">Signal</keyword>
<sequence>MRTSGRLLLLCLAVGLLLESQAHPIADAEDATRNVGSDGNSVELSEILERGQDSSAEEGQRKARDGEYDPDPWPTHGTQSDYRATATEI</sequence>
<reference evidence="3" key="1">
    <citation type="submission" date="2023-05" db="EMBL/GenBank/DDBJ databases">
        <title>Conotoxin precursor H superfamily.</title>
        <authorList>
            <person name="Vijayasarathy M."/>
            <person name="Balaram P."/>
        </authorList>
    </citation>
    <scope>NUCLEOTIDE SEQUENCE</scope>
</reference>
<feature type="compositionally biased region" description="Polar residues" evidence="1">
    <location>
        <begin position="76"/>
        <end position="89"/>
    </location>
</feature>
<proteinExistence type="evidence at transcript level"/>
<dbReference type="EMBL" id="OQ980527">
    <property type="protein sequence ID" value="WLP00777.1"/>
    <property type="molecule type" value="mRNA"/>
</dbReference>
<feature type="signal peptide" evidence="2">
    <location>
        <begin position="1"/>
        <end position="22"/>
    </location>
</feature>
<feature type="compositionally biased region" description="Polar residues" evidence="1">
    <location>
        <begin position="34"/>
        <end position="43"/>
    </location>
</feature>
<feature type="chain" id="PRO_5041351311" evidence="2">
    <location>
        <begin position="23"/>
        <end position="89"/>
    </location>
</feature>
<evidence type="ECO:0000256" key="2">
    <source>
        <dbReference type="SAM" id="SignalP"/>
    </source>
</evidence>
<evidence type="ECO:0000313" key="3">
    <source>
        <dbReference type="EMBL" id="WLP00777.1"/>
    </source>
</evidence>
<accession>A0AA49X9V3</accession>